<evidence type="ECO:0000313" key="2">
    <source>
        <dbReference type="Proteomes" id="UP000607653"/>
    </source>
</evidence>
<protein>
    <submittedName>
        <fullName evidence="1">Uncharacterized protein</fullName>
    </submittedName>
</protein>
<keyword evidence="2" id="KW-1185">Reference proteome</keyword>
<dbReference type="PANTHER" id="PTHR37181">
    <property type="entry name" value="F6A14.6 PROTEIN"/>
    <property type="match status" value="1"/>
</dbReference>
<name>A0A822YVB5_NELNU</name>
<dbReference type="AlphaFoldDB" id="A0A822YVB5"/>
<reference evidence="1 2" key="1">
    <citation type="journal article" date="2020" name="Mol. Biol. Evol.">
        <title>Distinct Expression and Methylation Patterns for Genes with Different Fates following a Single Whole-Genome Duplication in Flowering Plants.</title>
        <authorList>
            <person name="Shi T."/>
            <person name="Rahmani R.S."/>
            <person name="Gugger P.F."/>
            <person name="Wang M."/>
            <person name="Li H."/>
            <person name="Zhang Y."/>
            <person name="Li Z."/>
            <person name="Wang Q."/>
            <person name="Van de Peer Y."/>
            <person name="Marchal K."/>
            <person name="Chen J."/>
        </authorList>
    </citation>
    <scope>NUCLEOTIDE SEQUENCE [LARGE SCALE GENOMIC DNA]</scope>
    <source>
        <tissue evidence="1">Leaf</tissue>
    </source>
</reference>
<evidence type="ECO:0000313" key="1">
    <source>
        <dbReference type="EMBL" id="DAD34686.1"/>
    </source>
</evidence>
<accession>A0A822YVB5</accession>
<dbReference type="Proteomes" id="UP000607653">
    <property type="component" value="Unassembled WGS sequence"/>
</dbReference>
<proteinExistence type="predicted"/>
<dbReference type="PANTHER" id="PTHR37181:SF1">
    <property type="entry name" value="F6A14.6 PROTEIN"/>
    <property type="match status" value="1"/>
</dbReference>
<organism evidence="1 2">
    <name type="scientific">Nelumbo nucifera</name>
    <name type="common">Sacred lotus</name>
    <dbReference type="NCBI Taxonomy" id="4432"/>
    <lineage>
        <taxon>Eukaryota</taxon>
        <taxon>Viridiplantae</taxon>
        <taxon>Streptophyta</taxon>
        <taxon>Embryophyta</taxon>
        <taxon>Tracheophyta</taxon>
        <taxon>Spermatophyta</taxon>
        <taxon>Magnoliopsida</taxon>
        <taxon>Proteales</taxon>
        <taxon>Nelumbonaceae</taxon>
        <taxon>Nelumbo</taxon>
    </lineage>
</organism>
<gene>
    <name evidence="1" type="ORF">HUJ06_005326</name>
</gene>
<sequence>MSLLEVIKKAIVDSGTFMTQFKYPIILNADVILPNLKPESGGSNEIYPIKHMGGWRISDTDSDIIELGNHFVNKLKRKLKNPKSLNQGEFLEILNLFLEKNGEKVSLACHVDSSDSSYTCLMIEKLGFLISRDAIVLILEASLVLELWELLETIIVQGLVIHSSSSNLVQSLIEKNRSDLLCLCIMHISDLQLPDLLSILKYFLSLPKHAYNSVISVRKEWESQALLAIEKATGQNLSKKRSDLAKQASVLLMKAYDGFSTFELCLHYVFASPNLDELTLSSSVRRLNGSEMLSLIRYLGKWLRKYEKFPQSGPCPKAASKLGLKACQWVPSLETVVKSLGLVLDDYFSSLVLYSEFHEELKLIEDVVKSLASEARLCCSIENVLQNLIKDVGLCEGGPFYIDVPLPSSTGLFPRDDARVCV</sequence>
<comment type="caution">
    <text evidence="1">The sequence shown here is derived from an EMBL/GenBank/DDBJ whole genome shotgun (WGS) entry which is preliminary data.</text>
</comment>
<dbReference type="EMBL" id="DUZY01000004">
    <property type="protein sequence ID" value="DAD34686.1"/>
    <property type="molecule type" value="Genomic_DNA"/>
</dbReference>